<proteinExistence type="predicted"/>
<reference evidence="2 3" key="1">
    <citation type="journal article" date="2020" name="Mol. Biol. Evol.">
        <title>Distinct Expression and Methylation Patterns for Genes with Different Fates following a Single Whole-Genome Duplication in Flowering Plants.</title>
        <authorList>
            <person name="Shi T."/>
            <person name="Rahmani R.S."/>
            <person name="Gugger P.F."/>
            <person name="Wang M."/>
            <person name="Li H."/>
            <person name="Zhang Y."/>
            <person name="Li Z."/>
            <person name="Wang Q."/>
            <person name="Van de Peer Y."/>
            <person name="Marchal K."/>
            <person name="Chen J."/>
        </authorList>
    </citation>
    <scope>NUCLEOTIDE SEQUENCE [LARGE SCALE GENOMIC DNA]</scope>
    <source>
        <tissue evidence="2">Leaf</tissue>
    </source>
</reference>
<accession>A0A822YAV0</accession>
<evidence type="ECO:0000256" key="1">
    <source>
        <dbReference type="SAM" id="MobiDB-lite"/>
    </source>
</evidence>
<protein>
    <submittedName>
        <fullName evidence="2">Uncharacterized protein</fullName>
    </submittedName>
</protein>
<dbReference type="Proteomes" id="UP000607653">
    <property type="component" value="Unassembled WGS sequence"/>
</dbReference>
<dbReference type="EMBL" id="DUZY01000002">
    <property type="protein sequence ID" value="DAD29700.1"/>
    <property type="molecule type" value="Genomic_DNA"/>
</dbReference>
<evidence type="ECO:0000313" key="3">
    <source>
        <dbReference type="Proteomes" id="UP000607653"/>
    </source>
</evidence>
<gene>
    <name evidence="2" type="ORF">HUJ06_031168</name>
</gene>
<comment type="caution">
    <text evidence="2">The sequence shown here is derived from an EMBL/GenBank/DDBJ whole genome shotgun (WGS) entry which is preliminary data.</text>
</comment>
<organism evidence="2 3">
    <name type="scientific">Nelumbo nucifera</name>
    <name type="common">Sacred lotus</name>
    <dbReference type="NCBI Taxonomy" id="4432"/>
    <lineage>
        <taxon>Eukaryota</taxon>
        <taxon>Viridiplantae</taxon>
        <taxon>Streptophyta</taxon>
        <taxon>Embryophyta</taxon>
        <taxon>Tracheophyta</taxon>
        <taxon>Spermatophyta</taxon>
        <taxon>Magnoliopsida</taxon>
        <taxon>Proteales</taxon>
        <taxon>Nelumbonaceae</taxon>
        <taxon>Nelumbo</taxon>
    </lineage>
</organism>
<evidence type="ECO:0000313" key="2">
    <source>
        <dbReference type="EMBL" id="DAD29700.1"/>
    </source>
</evidence>
<sequence length="132" mass="14179">MLSNTTLTLDRGMGGFGFELRYPLVNESAFYAPLGALDTHELVQSDSLCGHDRSRAQTKGPYFFDFISPGKLLPPSAVTELLWFIDGDKETSGSDVFFSSPLHSSSLTSSSGGRAGDHSSSSLLLLRLSGSR</sequence>
<name>A0A822YAV0_NELNU</name>
<feature type="compositionally biased region" description="Low complexity" evidence="1">
    <location>
        <begin position="99"/>
        <end position="111"/>
    </location>
</feature>
<keyword evidence="3" id="KW-1185">Reference proteome</keyword>
<dbReference type="AlphaFoldDB" id="A0A822YAV0"/>
<feature type="region of interest" description="Disordered" evidence="1">
    <location>
        <begin position="96"/>
        <end position="119"/>
    </location>
</feature>